<feature type="transmembrane region" description="Helical" evidence="1">
    <location>
        <begin position="73"/>
        <end position="98"/>
    </location>
</feature>
<dbReference type="AlphaFoldDB" id="A0AAU7DT42"/>
<feature type="transmembrane region" description="Helical" evidence="1">
    <location>
        <begin position="123"/>
        <end position="145"/>
    </location>
</feature>
<feature type="transmembrane region" description="Helical" evidence="1">
    <location>
        <begin position="40"/>
        <end position="61"/>
    </location>
</feature>
<evidence type="ECO:0000256" key="1">
    <source>
        <dbReference type="SAM" id="Phobius"/>
    </source>
</evidence>
<feature type="transmembrane region" description="Helical" evidence="1">
    <location>
        <begin position="218"/>
        <end position="237"/>
    </location>
</feature>
<dbReference type="EMBL" id="CP146203">
    <property type="protein sequence ID" value="XBH21337.1"/>
    <property type="molecule type" value="Genomic_DNA"/>
</dbReference>
<accession>A0AAU7DT42</accession>
<name>A0AAU7DT42_9MICO</name>
<feature type="transmembrane region" description="Helical" evidence="1">
    <location>
        <begin position="273"/>
        <end position="294"/>
    </location>
</feature>
<protein>
    <submittedName>
        <fullName evidence="2">Uncharacterized protein</fullName>
    </submittedName>
</protein>
<gene>
    <name evidence="2" type="ORF">V5R04_14165</name>
</gene>
<keyword evidence="1" id="KW-0812">Transmembrane</keyword>
<keyword evidence="1" id="KW-0472">Membrane</keyword>
<reference evidence="2" key="1">
    <citation type="submission" date="2024-02" db="EMBL/GenBank/DDBJ databases">
        <title>Tomenella chthoni gen. nov. sp. nov., a member of the family Jonesiaceae isolated from bat guano.</title>
        <authorList>
            <person name="Miller S.L."/>
            <person name="King J."/>
            <person name="Sankaranarayanan K."/>
            <person name="Lawson P.A."/>
        </authorList>
    </citation>
    <scope>NUCLEOTIDE SEQUENCE</scope>
    <source>
        <strain evidence="2">BS-20</strain>
    </source>
</reference>
<feature type="transmembrane region" description="Helical" evidence="1">
    <location>
        <begin position="6"/>
        <end position="28"/>
    </location>
</feature>
<sequence>MHTIILLYQYGPSLTALIVALIMTFAGRQTQVVQAGSTRLLTGIGLSVALLGIIAIHAWSISPRWIPSFGENGTLVVGVVSFLGPLVLCGLALLLLIFPIPTPGEPGSAVLARRTILTFTPRAWLITLTSLVFTAGVLAVLAGLASSPDSKGRYVTYKIWITSESAGAAQIYGWWFSIPCLITIALIAALVLTGLTVISRPPLMTDPHQDACCRSARILNIMKVATGGLLLHTGAILQSLAGTALLRVGVEASNTGEISFGSSFASLGPTLTVASYAAVIIGMAMWWSVLFSALTSRSLQTTKSVPA</sequence>
<evidence type="ECO:0000313" key="2">
    <source>
        <dbReference type="EMBL" id="XBH21337.1"/>
    </source>
</evidence>
<feature type="transmembrane region" description="Helical" evidence="1">
    <location>
        <begin position="174"/>
        <end position="198"/>
    </location>
</feature>
<organism evidence="2">
    <name type="scientific">Jonesiaceae bacterium BS-20</name>
    <dbReference type="NCBI Taxonomy" id="3120821"/>
    <lineage>
        <taxon>Bacteria</taxon>
        <taxon>Bacillati</taxon>
        <taxon>Actinomycetota</taxon>
        <taxon>Actinomycetes</taxon>
        <taxon>Micrococcales</taxon>
        <taxon>Jonesiaceae</taxon>
    </lineage>
</organism>
<proteinExistence type="predicted"/>
<keyword evidence="1" id="KW-1133">Transmembrane helix</keyword>